<dbReference type="Proteomes" id="UP000215316">
    <property type="component" value="Unassembled WGS sequence"/>
</dbReference>
<sequence length="91" mass="10293">MSAVITAIHLSAGERRYDRIESVRWRMSDTGQTGQHSVAVMVTYIDQGNEVYVESPTRVRVRVARPMYGSAYIRTEADGRETNNLLALPTY</sequence>
<dbReference type="Pfam" id="PF13031">
    <property type="entry name" value="DUF3892"/>
    <property type="match status" value="1"/>
</dbReference>
<keyword evidence="2" id="KW-1185">Reference proteome</keyword>
<dbReference type="OrthoDB" id="5146175at2"/>
<dbReference type="RefSeq" id="WP_094126284.1">
    <property type="nucleotide sequence ID" value="NZ_CP040788.1"/>
</dbReference>
<reference evidence="1" key="1">
    <citation type="submission" date="2017-08" db="EMBL/GenBank/DDBJ databases">
        <title>Genomes of multiple Clavibacter strains from different subspecies.</title>
        <authorList>
            <person name="Yuan X.-K."/>
            <person name="Li X.-S."/>
            <person name="Nie J."/>
            <person name="De Boer S.H."/>
        </authorList>
    </citation>
    <scope>NUCLEOTIDE SEQUENCE [LARGE SCALE GENOMIC DNA]</scope>
    <source>
        <strain evidence="1">ATCC 33566</strain>
    </source>
</reference>
<evidence type="ECO:0000313" key="2">
    <source>
        <dbReference type="Proteomes" id="UP000215316"/>
    </source>
</evidence>
<dbReference type="InterPro" id="IPR024997">
    <property type="entry name" value="DUF3892"/>
</dbReference>
<evidence type="ECO:0000313" key="1">
    <source>
        <dbReference type="EMBL" id="OQJ61882.1"/>
    </source>
</evidence>
<evidence type="ECO:0008006" key="3">
    <source>
        <dbReference type="Google" id="ProtNLM"/>
    </source>
</evidence>
<organism evidence="1 2">
    <name type="scientific">Clavibacter tessellarius</name>
    <dbReference type="NCBI Taxonomy" id="31965"/>
    <lineage>
        <taxon>Bacteria</taxon>
        <taxon>Bacillati</taxon>
        <taxon>Actinomycetota</taxon>
        <taxon>Actinomycetes</taxon>
        <taxon>Micrococcales</taxon>
        <taxon>Microbacteriaceae</taxon>
        <taxon>Clavibacter</taxon>
    </lineage>
</organism>
<proteinExistence type="predicted"/>
<dbReference type="AlphaFoldDB" id="A0A225CJF4"/>
<dbReference type="EMBL" id="MZMQ01000001">
    <property type="protein sequence ID" value="OQJ61882.1"/>
    <property type="molecule type" value="Genomic_DNA"/>
</dbReference>
<name>A0A225CJF4_9MICO</name>
<accession>A0A225CJF4</accession>
<protein>
    <recommendedName>
        <fullName evidence="3">DUF3892 domain-containing protein</fullName>
    </recommendedName>
</protein>
<gene>
    <name evidence="1" type="ORF">B5P24_01975</name>
</gene>
<comment type="caution">
    <text evidence="1">The sequence shown here is derived from an EMBL/GenBank/DDBJ whole genome shotgun (WGS) entry which is preliminary data.</text>
</comment>